<reference evidence="2 3" key="1">
    <citation type="submission" date="2019-07" db="EMBL/GenBank/DDBJ databases">
        <title>De Novo Assembly of kiwifruit Actinidia rufa.</title>
        <authorList>
            <person name="Sugita-Konishi S."/>
            <person name="Sato K."/>
            <person name="Mori E."/>
            <person name="Abe Y."/>
            <person name="Kisaki G."/>
            <person name="Hamano K."/>
            <person name="Suezawa K."/>
            <person name="Otani M."/>
            <person name="Fukuda T."/>
            <person name="Manabe T."/>
            <person name="Gomi K."/>
            <person name="Tabuchi M."/>
            <person name="Akimitsu K."/>
            <person name="Kataoka I."/>
        </authorList>
    </citation>
    <scope>NUCLEOTIDE SEQUENCE [LARGE SCALE GENOMIC DNA]</scope>
    <source>
        <strain evidence="3">cv. Fuchu</strain>
    </source>
</reference>
<dbReference type="SUPFAM" id="SSF48371">
    <property type="entry name" value="ARM repeat"/>
    <property type="match status" value="1"/>
</dbReference>
<dbReference type="GO" id="GO:0005634">
    <property type="term" value="C:nucleus"/>
    <property type="evidence" value="ECO:0007669"/>
    <property type="project" value="TreeGrafter"/>
</dbReference>
<protein>
    <submittedName>
        <fullName evidence="2">ARM repeat superfamily protein</fullName>
    </submittedName>
</protein>
<dbReference type="EMBL" id="BJWL01000026">
    <property type="protein sequence ID" value="GFZ18084.1"/>
    <property type="molecule type" value="Genomic_DNA"/>
</dbReference>
<keyword evidence="1" id="KW-0677">Repeat</keyword>
<dbReference type="InterPro" id="IPR016024">
    <property type="entry name" value="ARM-type_fold"/>
</dbReference>
<dbReference type="GO" id="GO:0036503">
    <property type="term" value="P:ERAD pathway"/>
    <property type="evidence" value="ECO:0007669"/>
    <property type="project" value="TreeGrafter"/>
</dbReference>
<dbReference type="GO" id="GO:0005737">
    <property type="term" value="C:cytoplasm"/>
    <property type="evidence" value="ECO:0007669"/>
    <property type="project" value="TreeGrafter"/>
</dbReference>
<dbReference type="PANTHER" id="PTHR23346:SF19">
    <property type="entry name" value="PROTEASOME ADAPTER AND SCAFFOLD PROTEIN ECM29"/>
    <property type="match status" value="1"/>
</dbReference>
<evidence type="ECO:0000313" key="2">
    <source>
        <dbReference type="EMBL" id="GFZ18084.1"/>
    </source>
</evidence>
<name>A0A7J0H5P8_9ERIC</name>
<keyword evidence="3" id="KW-1185">Reference proteome</keyword>
<accession>A0A7J0H5P8</accession>
<dbReference type="InterPro" id="IPR011989">
    <property type="entry name" value="ARM-like"/>
</dbReference>
<dbReference type="Proteomes" id="UP000585474">
    <property type="component" value="Unassembled WGS sequence"/>
</dbReference>
<sequence>MSGERITLQLYMGEIVSLICEGIMSSSWASKRKSALAISKLSQVLGSSLSLYHDALLKSLMKEIPGRLWEGKDALLYALADLCTSCHEAISSRDPSTPNAILSMTTSACSKKVKKYREAAFCCLEQVIKAFKIPDFFNMVFPFLFETCNSNALILSAQVPMASDAIKAGLVAGPTITLLYAGGDEEEHNSVPHAKIVDCITSCISVGNVRDILEHKKNLVNVILVFLSPGIPWIVKMQAFLLIKELCSRLHNIANDSQEISLHAAVTSFVHELFHSASPKIVECMYAIKIAQVHIAASECLLEMTELYRALPPIPWNEVGFKSELLNQYNGEKNEQAKSFLKKSIDILESLQQKGEI</sequence>
<dbReference type="GO" id="GO:0060090">
    <property type="term" value="F:molecular adaptor activity"/>
    <property type="evidence" value="ECO:0007669"/>
    <property type="project" value="TreeGrafter"/>
</dbReference>
<proteinExistence type="predicted"/>
<dbReference type="Gene3D" id="1.25.10.10">
    <property type="entry name" value="Leucine-rich Repeat Variant"/>
    <property type="match status" value="1"/>
</dbReference>
<evidence type="ECO:0000313" key="3">
    <source>
        <dbReference type="Proteomes" id="UP000585474"/>
    </source>
</evidence>
<evidence type="ECO:0000256" key="1">
    <source>
        <dbReference type="ARBA" id="ARBA00022737"/>
    </source>
</evidence>
<comment type="caution">
    <text evidence="2">The sequence shown here is derived from an EMBL/GenBank/DDBJ whole genome shotgun (WGS) entry which is preliminary data.</text>
</comment>
<gene>
    <name evidence="2" type="ORF">Acr_26g0013530</name>
</gene>
<dbReference type="AlphaFoldDB" id="A0A7J0H5P8"/>
<organism evidence="2 3">
    <name type="scientific">Actinidia rufa</name>
    <dbReference type="NCBI Taxonomy" id="165716"/>
    <lineage>
        <taxon>Eukaryota</taxon>
        <taxon>Viridiplantae</taxon>
        <taxon>Streptophyta</taxon>
        <taxon>Embryophyta</taxon>
        <taxon>Tracheophyta</taxon>
        <taxon>Spermatophyta</taxon>
        <taxon>Magnoliopsida</taxon>
        <taxon>eudicotyledons</taxon>
        <taxon>Gunneridae</taxon>
        <taxon>Pentapetalae</taxon>
        <taxon>asterids</taxon>
        <taxon>Ericales</taxon>
        <taxon>Actinidiaceae</taxon>
        <taxon>Actinidia</taxon>
    </lineage>
</organism>
<dbReference type="PANTHER" id="PTHR23346">
    <property type="entry name" value="TRANSLATIONAL ACTIVATOR GCN1-RELATED"/>
    <property type="match status" value="1"/>
</dbReference>
<dbReference type="OrthoDB" id="16066at2759"/>